<dbReference type="Proteomes" id="UP000780801">
    <property type="component" value="Unassembled WGS sequence"/>
</dbReference>
<feature type="non-terminal residue" evidence="1">
    <location>
        <position position="92"/>
    </location>
</feature>
<protein>
    <submittedName>
        <fullName evidence="1">Uncharacterized protein</fullName>
    </submittedName>
</protein>
<name>A0A9P6EVC5_9FUNG</name>
<proteinExistence type="predicted"/>
<evidence type="ECO:0000313" key="2">
    <source>
        <dbReference type="Proteomes" id="UP000780801"/>
    </source>
</evidence>
<keyword evidence="2" id="KW-1185">Reference proteome</keyword>
<dbReference type="OrthoDB" id="2439563at2759"/>
<evidence type="ECO:0000313" key="1">
    <source>
        <dbReference type="EMBL" id="KAF9536134.1"/>
    </source>
</evidence>
<organism evidence="1 2">
    <name type="scientific">Lunasporangiospora selenospora</name>
    <dbReference type="NCBI Taxonomy" id="979761"/>
    <lineage>
        <taxon>Eukaryota</taxon>
        <taxon>Fungi</taxon>
        <taxon>Fungi incertae sedis</taxon>
        <taxon>Mucoromycota</taxon>
        <taxon>Mortierellomycotina</taxon>
        <taxon>Mortierellomycetes</taxon>
        <taxon>Mortierellales</taxon>
        <taxon>Mortierellaceae</taxon>
        <taxon>Lunasporangiospora</taxon>
    </lineage>
</organism>
<feature type="non-terminal residue" evidence="1">
    <location>
        <position position="1"/>
    </location>
</feature>
<dbReference type="EMBL" id="JAABOA010008189">
    <property type="protein sequence ID" value="KAF9536134.1"/>
    <property type="molecule type" value="Genomic_DNA"/>
</dbReference>
<gene>
    <name evidence="1" type="ORF">BGW38_010292</name>
</gene>
<sequence length="92" mass="10432">REFIENEIIAAQHATQANGKVKLLAKLQGYKRVPKSITSSTLRKLADKYSLRHDDTWRSVELRTLGAPGPSRIKKIAEHARNPEHEHKIPAN</sequence>
<dbReference type="AlphaFoldDB" id="A0A9P6EVC5"/>
<accession>A0A9P6EVC5</accession>
<comment type="caution">
    <text evidence="1">The sequence shown here is derived from an EMBL/GenBank/DDBJ whole genome shotgun (WGS) entry which is preliminary data.</text>
</comment>
<reference evidence="1" key="1">
    <citation type="journal article" date="2020" name="Fungal Divers.">
        <title>Resolving the Mortierellaceae phylogeny through synthesis of multi-gene phylogenetics and phylogenomics.</title>
        <authorList>
            <person name="Vandepol N."/>
            <person name="Liber J."/>
            <person name="Desiro A."/>
            <person name="Na H."/>
            <person name="Kennedy M."/>
            <person name="Barry K."/>
            <person name="Grigoriev I.V."/>
            <person name="Miller A.N."/>
            <person name="O'Donnell K."/>
            <person name="Stajich J.E."/>
            <person name="Bonito G."/>
        </authorList>
    </citation>
    <scope>NUCLEOTIDE SEQUENCE</scope>
    <source>
        <strain evidence="1">KOD1015</strain>
    </source>
</reference>